<keyword evidence="7" id="KW-1185">Reference proteome</keyword>
<evidence type="ECO:0000313" key="6">
    <source>
        <dbReference type="EMBL" id="KAG6496831.1"/>
    </source>
</evidence>
<comment type="caution">
    <text evidence="6">The sequence shown here is derived from an EMBL/GenBank/DDBJ whole genome shotgun (WGS) entry which is preliminary data.</text>
</comment>
<dbReference type="SUPFAM" id="SSF47459">
    <property type="entry name" value="HLH, helix-loop-helix DNA-binding domain"/>
    <property type="match status" value="1"/>
</dbReference>
<evidence type="ECO:0000259" key="5">
    <source>
        <dbReference type="Pfam" id="PF00010"/>
    </source>
</evidence>
<evidence type="ECO:0000256" key="2">
    <source>
        <dbReference type="ARBA" id="ARBA00023015"/>
    </source>
</evidence>
<feature type="domain" description="BHLH" evidence="5">
    <location>
        <begin position="52"/>
        <end position="96"/>
    </location>
</feature>
<dbReference type="PANTHER" id="PTHR46412">
    <property type="entry name" value="BES1-INTERACTING MYC-LIKE PROTEIN"/>
    <property type="match status" value="1"/>
</dbReference>
<evidence type="ECO:0000256" key="4">
    <source>
        <dbReference type="SAM" id="MobiDB-lite"/>
    </source>
</evidence>
<dbReference type="GO" id="GO:0006351">
    <property type="term" value="P:DNA-templated transcription"/>
    <property type="evidence" value="ECO:0007669"/>
    <property type="project" value="InterPro"/>
</dbReference>
<dbReference type="Proteomes" id="UP000734854">
    <property type="component" value="Unassembled WGS sequence"/>
</dbReference>
<evidence type="ECO:0000256" key="3">
    <source>
        <dbReference type="ARBA" id="ARBA00023163"/>
    </source>
</evidence>
<reference evidence="6 7" key="1">
    <citation type="submission" date="2020-08" db="EMBL/GenBank/DDBJ databases">
        <title>Plant Genome Project.</title>
        <authorList>
            <person name="Zhang R.-G."/>
        </authorList>
    </citation>
    <scope>NUCLEOTIDE SEQUENCE [LARGE SCALE GENOMIC DNA]</scope>
    <source>
        <tissue evidence="6">Rhizome</tissue>
    </source>
</reference>
<feature type="region of interest" description="Disordered" evidence="4">
    <location>
        <begin position="1"/>
        <end position="64"/>
    </location>
</feature>
<dbReference type="GO" id="GO:0003700">
    <property type="term" value="F:DNA-binding transcription factor activity"/>
    <property type="evidence" value="ECO:0007669"/>
    <property type="project" value="InterPro"/>
</dbReference>
<dbReference type="EMBL" id="JACMSC010000012">
    <property type="protein sequence ID" value="KAG6496831.1"/>
    <property type="molecule type" value="Genomic_DNA"/>
</dbReference>
<keyword evidence="2" id="KW-0805">Transcription regulation</keyword>
<dbReference type="AlphaFoldDB" id="A0A8J5FZK8"/>
<dbReference type="PANTHER" id="PTHR46412:SF6">
    <property type="entry name" value="TRANSCRIPTION FACTOR BIM2"/>
    <property type="match status" value="1"/>
</dbReference>
<dbReference type="Pfam" id="PF00010">
    <property type="entry name" value="HLH"/>
    <property type="match status" value="1"/>
</dbReference>
<gene>
    <name evidence="6" type="ORF">ZIOFF_044703</name>
</gene>
<dbReference type="InterPro" id="IPR044295">
    <property type="entry name" value="BIM1/2/3"/>
</dbReference>
<dbReference type="InterPro" id="IPR011598">
    <property type="entry name" value="bHLH_dom"/>
</dbReference>
<comment type="similarity">
    <text evidence="1">Belongs to the bHLH protein family.</text>
</comment>
<organism evidence="6 7">
    <name type="scientific">Zingiber officinale</name>
    <name type="common">Ginger</name>
    <name type="synonym">Amomum zingiber</name>
    <dbReference type="NCBI Taxonomy" id="94328"/>
    <lineage>
        <taxon>Eukaryota</taxon>
        <taxon>Viridiplantae</taxon>
        <taxon>Streptophyta</taxon>
        <taxon>Embryophyta</taxon>
        <taxon>Tracheophyta</taxon>
        <taxon>Spermatophyta</taxon>
        <taxon>Magnoliopsida</taxon>
        <taxon>Liliopsida</taxon>
        <taxon>Zingiberales</taxon>
        <taxon>Zingiberaceae</taxon>
        <taxon>Zingiber</taxon>
    </lineage>
</organism>
<accession>A0A8J5FZK8</accession>
<evidence type="ECO:0000256" key="1">
    <source>
        <dbReference type="ARBA" id="ARBA00005510"/>
    </source>
</evidence>
<protein>
    <recommendedName>
        <fullName evidence="5">BHLH domain-containing protein</fullName>
    </recommendedName>
</protein>
<name>A0A8J5FZK8_ZINOF</name>
<proteinExistence type="inferred from homology"/>
<feature type="compositionally biased region" description="Basic and acidic residues" evidence="4">
    <location>
        <begin position="21"/>
        <end position="39"/>
    </location>
</feature>
<sequence length="360" mass="39063">MEASASRSSKGFDDEDEESSEFGRREGSSHRDLTIKVDGKGSGTDDLPTSPRSKHSAMEQRRRNKINDRQCYRFQILCELIPHSDQKRDKASFLLEVYMRLTISSKLLLSFCYPRALKYSYSQVNQIPIDGLPDPSQVIRSGSTHAFSGHFDEGDIPVTPTLIPNAQNQIESDATGGVQYMIDSATANMPAQAQSLWLGSSSPADCAASNEMLNDQDDMIIDEGTINASSNYSQSLLTTLSQALQSSGMDLSQVSISVQINLGKRSSNKRSDTAATLSNSKGPDETALTKQAVAAAPSVARNISEESSRASKRLKAARNKCVHSDDLATRTVVANAFCKKAFFAVCEAASLFPVLSLLSI</sequence>
<dbReference type="InterPro" id="IPR036638">
    <property type="entry name" value="HLH_DNA-bd_sf"/>
</dbReference>
<evidence type="ECO:0000313" key="7">
    <source>
        <dbReference type="Proteomes" id="UP000734854"/>
    </source>
</evidence>
<keyword evidence="3" id="KW-0804">Transcription</keyword>
<dbReference type="Gene3D" id="4.10.280.10">
    <property type="entry name" value="Helix-loop-helix DNA-binding domain"/>
    <property type="match status" value="1"/>
</dbReference>
<dbReference type="GO" id="GO:0046983">
    <property type="term" value="F:protein dimerization activity"/>
    <property type="evidence" value="ECO:0007669"/>
    <property type="project" value="InterPro"/>
</dbReference>